<protein>
    <recommendedName>
        <fullName evidence="8">Rhodopsin domain-containing protein</fullName>
    </recommendedName>
</protein>
<keyword evidence="2 7" id="KW-0812">Transmembrane</keyword>
<accession>A0A6A6IWJ5</accession>
<dbReference type="PANTHER" id="PTHR33048">
    <property type="entry name" value="PTH11-LIKE INTEGRAL MEMBRANE PROTEIN (AFU_ORTHOLOGUE AFUA_5G11245)"/>
    <property type="match status" value="1"/>
</dbReference>
<gene>
    <name evidence="9" type="ORF">BU26DRAFT_144799</name>
</gene>
<feature type="transmembrane region" description="Helical" evidence="7">
    <location>
        <begin position="124"/>
        <end position="146"/>
    </location>
</feature>
<keyword evidence="3 7" id="KW-1133">Transmembrane helix</keyword>
<dbReference type="GeneID" id="54573214"/>
<dbReference type="InterPro" id="IPR049326">
    <property type="entry name" value="Rhodopsin_dom_fungi"/>
</dbReference>
<evidence type="ECO:0000256" key="3">
    <source>
        <dbReference type="ARBA" id="ARBA00022989"/>
    </source>
</evidence>
<evidence type="ECO:0000256" key="1">
    <source>
        <dbReference type="ARBA" id="ARBA00004141"/>
    </source>
</evidence>
<evidence type="ECO:0000256" key="2">
    <source>
        <dbReference type="ARBA" id="ARBA00022692"/>
    </source>
</evidence>
<feature type="compositionally biased region" description="Polar residues" evidence="6">
    <location>
        <begin position="314"/>
        <end position="339"/>
    </location>
</feature>
<feature type="transmembrane region" description="Helical" evidence="7">
    <location>
        <begin position="12"/>
        <end position="33"/>
    </location>
</feature>
<feature type="transmembrane region" description="Helical" evidence="7">
    <location>
        <begin position="166"/>
        <end position="192"/>
    </location>
</feature>
<dbReference type="AlphaFoldDB" id="A0A6A6IWJ5"/>
<feature type="transmembrane region" description="Helical" evidence="7">
    <location>
        <begin position="204"/>
        <end position="222"/>
    </location>
</feature>
<proteinExistence type="inferred from homology"/>
<feature type="region of interest" description="Disordered" evidence="6">
    <location>
        <begin position="311"/>
        <end position="410"/>
    </location>
</feature>
<evidence type="ECO:0000256" key="5">
    <source>
        <dbReference type="ARBA" id="ARBA00038359"/>
    </source>
</evidence>
<organism evidence="9 10">
    <name type="scientific">Trematosphaeria pertusa</name>
    <dbReference type="NCBI Taxonomy" id="390896"/>
    <lineage>
        <taxon>Eukaryota</taxon>
        <taxon>Fungi</taxon>
        <taxon>Dikarya</taxon>
        <taxon>Ascomycota</taxon>
        <taxon>Pezizomycotina</taxon>
        <taxon>Dothideomycetes</taxon>
        <taxon>Pleosporomycetidae</taxon>
        <taxon>Pleosporales</taxon>
        <taxon>Massarineae</taxon>
        <taxon>Trematosphaeriaceae</taxon>
        <taxon>Trematosphaeria</taxon>
    </lineage>
</organism>
<dbReference type="RefSeq" id="XP_033689768.1">
    <property type="nucleotide sequence ID" value="XM_033819884.1"/>
</dbReference>
<evidence type="ECO:0000256" key="6">
    <source>
        <dbReference type="SAM" id="MobiDB-lite"/>
    </source>
</evidence>
<dbReference type="Pfam" id="PF20684">
    <property type="entry name" value="Fung_rhodopsin"/>
    <property type="match status" value="1"/>
</dbReference>
<feature type="transmembrane region" description="Helical" evidence="7">
    <location>
        <begin position="45"/>
        <end position="68"/>
    </location>
</feature>
<evidence type="ECO:0000313" key="10">
    <source>
        <dbReference type="Proteomes" id="UP000800094"/>
    </source>
</evidence>
<dbReference type="GO" id="GO:0016020">
    <property type="term" value="C:membrane"/>
    <property type="evidence" value="ECO:0007669"/>
    <property type="project" value="UniProtKB-SubCell"/>
</dbReference>
<feature type="compositionally biased region" description="Polar residues" evidence="6">
    <location>
        <begin position="394"/>
        <end position="403"/>
    </location>
</feature>
<dbReference type="EMBL" id="ML987190">
    <property type="protein sequence ID" value="KAF2254764.1"/>
    <property type="molecule type" value="Genomic_DNA"/>
</dbReference>
<comment type="subcellular location">
    <subcellularLocation>
        <location evidence="1">Membrane</location>
        <topology evidence="1">Multi-pass membrane protein</topology>
    </subcellularLocation>
</comment>
<evidence type="ECO:0000256" key="4">
    <source>
        <dbReference type="ARBA" id="ARBA00023136"/>
    </source>
</evidence>
<feature type="transmembrane region" description="Helical" evidence="7">
    <location>
        <begin position="88"/>
        <end position="112"/>
    </location>
</feature>
<reference evidence="9" key="1">
    <citation type="journal article" date="2020" name="Stud. Mycol.">
        <title>101 Dothideomycetes genomes: a test case for predicting lifestyles and emergence of pathogens.</title>
        <authorList>
            <person name="Haridas S."/>
            <person name="Albert R."/>
            <person name="Binder M."/>
            <person name="Bloem J."/>
            <person name="Labutti K."/>
            <person name="Salamov A."/>
            <person name="Andreopoulos B."/>
            <person name="Baker S."/>
            <person name="Barry K."/>
            <person name="Bills G."/>
            <person name="Bluhm B."/>
            <person name="Cannon C."/>
            <person name="Castanera R."/>
            <person name="Culley D."/>
            <person name="Daum C."/>
            <person name="Ezra D."/>
            <person name="Gonzalez J."/>
            <person name="Henrissat B."/>
            <person name="Kuo A."/>
            <person name="Liang C."/>
            <person name="Lipzen A."/>
            <person name="Lutzoni F."/>
            <person name="Magnuson J."/>
            <person name="Mondo S."/>
            <person name="Nolan M."/>
            <person name="Ohm R."/>
            <person name="Pangilinan J."/>
            <person name="Park H.-J."/>
            <person name="Ramirez L."/>
            <person name="Alfaro M."/>
            <person name="Sun H."/>
            <person name="Tritt A."/>
            <person name="Yoshinaga Y."/>
            <person name="Zwiers L.-H."/>
            <person name="Turgeon B."/>
            <person name="Goodwin S."/>
            <person name="Spatafora J."/>
            <person name="Crous P."/>
            <person name="Grigoriev I."/>
        </authorList>
    </citation>
    <scope>NUCLEOTIDE SEQUENCE</scope>
    <source>
        <strain evidence="9">CBS 122368</strain>
    </source>
</reference>
<evidence type="ECO:0000313" key="9">
    <source>
        <dbReference type="EMBL" id="KAF2254764.1"/>
    </source>
</evidence>
<dbReference type="InterPro" id="IPR052337">
    <property type="entry name" value="SAT4-like"/>
</dbReference>
<keyword evidence="10" id="KW-1185">Reference proteome</keyword>
<feature type="compositionally biased region" description="Basic and acidic residues" evidence="6">
    <location>
        <begin position="345"/>
        <end position="355"/>
    </location>
</feature>
<sequence length="410" mass="45492">MGSSIPNRGPELLGVDIAFMCSALMANVLRCYVRLKMVKAFGFDDWLMAIATLFFVAYCTSSIIGVHYGTGRHHADLPIEGIQKATHGWWFCYLFYCCTMITSKLSIGYFLLRIAIKKLHAWIIYAAMFISVVAGSVFFFVTLFQCHPISYFWNKTQPGTCISTEVIIALAYLYSAFSIISDFTFAILPAFLVMGLQLKRRTKIALVPLLTMGCIASSAVVVRAPFLTRFRSPDFLWATLDIAIWSTVEQGLAITAGSLATLRPLFQLAMFKLGISTKTSPTPYNSHMMGSRRKPSQNDLDLYKLSSAVEAGASKSSQPEQIDQVVTSPKKSKSRSWYTPTFGRMKNESPAKEKMPTQTSAAADNESEKSLRAESPSGSSGEDRGMQIMVSKSFFVSNSQRASTIEKDHR</sequence>
<evidence type="ECO:0000256" key="7">
    <source>
        <dbReference type="SAM" id="Phobius"/>
    </source>
</evidence>
<dbReference type="Proteomes" id="UP000800094">
    <property type="component" value="Unassembled WGS sequence"/>
</dbReference>
<dbReference type="OrthoDB" id="3936451at2759"/>
<evidence type="ECO:0000259" key="8">
    <source>
        <dbReference type="Pfam" id="PF20684"/>
    </source>
</evidence>
<feature type="domain" description="Rhodopsin" evidence="8">
    <location>
        <begin position="29"/>
        <end position="267"/>
    </location>
</feature>
<dbReference type="PANTHER" id="PTHR33048:SF96">
    <property type="entry name" value="INTEGRAL MEMBRANE PROTEIN"/>
    <property type="match status" value="1"/>
</dbReference>
<comment type="similarity">
    <text evidence="5">Belongs to the SAT4 family.</text>
</comment>
<name>A0A6A6IWJ5_9PLEO</name>
<keyword evidence="4 7" id="KW-0472">Membrane</keyword>